<reference evidence="2" key="1">
    <citation type="submission" date="2023-03" db="EMBL/GenBank/DDBJ databases">
        <title>Massive genome expansion in bonnet fungi (Mycena s.s.) driven by repeated elements and novel gene families across ecological guilds.</title>
        <authorList>
            <consortium name="Lawrence Berkeley National Laboratory"/>
            <person name="Harder C.B."/>
            <person name="Miyauchi S."/>
            <person name="Viragh M."/>
            <person name="Kuo A."/>
            <person name="Thoen E."/>
            <person name="Andreopoulos B."/>
            <person name="Lu D."/>
            <person name="Skrede I."/>
            <person name="Drula E."/>
            <person name="Henrissat B."/>
            <person name="Morin E."/>
            <person name="Kohler A."/>
            <person name="Barry K."/>
            <person name="LaButti K."/>
            <person name="Morin E."/>
            <person name="Salamov A."/>
            <person name="Lipzen A."/>
            <person name="Mereny Z."/>
            <person name="Hegedus B."/>
            <person name="Baldrian P."/>
            <person name="Stursova M."/>
            <person name="Weitz H."/>
            <person name="Taylor A."/>
            <person name="Grigoriev I.V."/>
            <person name="Nagy L.G."/>
            <person name="Martin F."/>
            <person name="Kauserud H."/>
        </authorList>
    </citation>
    <scope>NUCLEOTIDE SEQUENCE</scope>
    <source>
        <strain evidence="2">CBHHK173m</strain>
    </source>
</reference>
<name>A0AAD6UH95_9AGAR</name>
<feature type="compositionally biased region" description="Low complexity" evidence="1">
    <location>
        <begin position="112"/>
        <end position="131"/>
    </location>
</feature>
<evidence type="ECO:0000256" key="1">
    <source>
        <dbReference type="SAM" id="MobiDB-lite"/>
    </source>
</evidence>
<comment type="caution">
    <text evidence="2">The sequence shown here is derived from an EMBL/GenBank/DDBJ whole genome shotgun (WGS) entry which is preliminary data.</text>
</comment>
<keyword evidence="3" id="KW-1185">Reference proteome</keyword>
<dbReference type="AlphaFoldDB" id="A0AAD6UH95"/>
<proteinExistence type="predicted"/>
<feature type="region of interest" description="Disordered" evidence="1">
    <location>
        <begin position="75"/>
        <end position="160"/>
    </location>
</feature>
<feature type="compositionally biased region" description="Polar residues" evidence="1">
    <location>
        <begin position="138"/>
        <end position="154"/>
    </location>
</feature>
<dbReference type="EMBL" id="JARJCN010000003">
    <property type="protein sequence ID" value="KAJ7102383.1"/>
    <property type="molecule type" value="Genomic_DNA"/>
</dbReference>
<evidence type="ECO:0000313" key="2">
    <source>
        <dbReference type="EMBL" id="KAJ7102383.1"/>
    </source>
</evidence>
<organism evidence="2 3">
    <name type="scientific">Mycena belliarum</name>
    <dbReference type="NCBI Taxonomy" id="1033014"/>
    <lineage>
        <taxon>Eukaryota</taxon>
        <taxon>Fungi</taxon>
        <taxon>Dikarya</taxon>
        <taxon>Basidiomycota</taxon>
        <taxon>Agaricomycotina</taxon>
        <taxon>Agaricomycetes</taxon>
        <taxon>Agaricomycetidae</taxon>
        <taxon>Agaricales</taxon>
        <taxon>Marasmiineae</taxon>
        <taxon>Mycenaceae</taxon>
        <taxon>Mycena</taxon>
    </lineage>
</organism>
<sequence>MTLGLMLSLDAWRVLTPVETRRVYKDVVLIFPSVFVHLDRVLSSQTRVFCSSIRPTACRAILSTVNPGNRLLVSTPSRTSSTVCKPASRPGARSRRLWTTVNPRQTANRYGPPRASLRPSSSANSRPAQAPVFEDFGSRSTPGNGSSIRTSSHFTPPAVLSDSRPVQACVCEDFGLWHYAHLGQHPQQMASRPRHPRSSPSSVLSDSRPAQARVRGDFGLWHYADIRSTTSANGFSSSTPARSFNLLLATNGTQ</sequence>
<feature type="compositionally biased region" description="Low complexity" evidence="1">
    <location>
        <begin position="198"/>
        <end position="209"/>
    </location>
</feature>
<evidence type="ECO:0000313" key="3">
    <source>
        <dbReference type="Proteomes" id="UP001222325"/>
    </source>
</evidence>
<accession>A0AAD6UH95</accession>
<feature type="region of interest" description="Disordered" evidence="1">
    <location>
        <begin position="186"/>
        <end position="210"/>
    </location>
</feature>
<dbReference type="Proteomes" id="UP001222325">
    <property type="component" value="Unassembled WGS sequence"/>
</dbReference>
<gene>
    <name evidence="2" type="ORF">B0H15DRAFT_943301</name>
</gene>
<feature type="compositionally biased region" description="Polar residues" evidence="1">
    <location>
        <begin position="97"/>
        <end position="108"/>
    </location>
</feature>
<protein>
    <submittedName>
        <fullName evidence="2">Uncharacterized protein</fullName>
    </submittedName>
</protein>